<proteinExistence type="predicted"/>
<dbReference type="InterPro" id="IPR004045">
    <property type="entry name" value="Glutathione_S-Trfase_N"/>
</dbReference>
<dbReference type="InterPro" id="IPR040079">
    <property type="entry name" value="Glutathione_S-Trfase"/>
</dbReference>
<dbReference type="Proteomes" id="UP000193450">
    <property type="component" value="Chromosome"/>
</dbReference>
<dbReference type="PROSITE" id="PS50405">
    <property type="entry name" value="GST_CTER"/>
    <property type="match status" value="1"/>
</dbReference>
<dbReference type="Gene3D" id="1.20.1050.10">
    <property type="match status" value="1"/>
</dbReference>
<protein>
    <recommendedName>
        <fullName evidence="5">Glutathione S-transferase</fullName>
    </recommendedName>
</protein>
<dbReference type="Gene3D" id="3.40.30.10">
    <property type="entry name" value="Glutaredoxin"/>
    <property type="match status" value="1"/>
</dbReference>
<dbReference type="Pfam" id="PF13410">
    <property type="entry name" value="GST_C_2"/>
    <property type="match status" value="1"/>
</dbReference>
<accession>A0A1X9NA94</accession>
<dbReference type="EMBL" id="CP019343">
    <property type="protein sequence ID" value="ARN74546.1"/>
    <property type="molecule type" value="Genomic_DNA"/>
</dbReference>
<dbReference type="Pfam" id="PF13409">
    <property type="entry name" value="GST_N_2"/>
    <property type="match status" value="1"/>
</dbReference>
<dbReference type="KEGG" id="osg:BST96_10685"/>
<feature type="domain" description="GST C-terminal" evidence="2">
    <location>
        <begin position="137"/>
        <end position="277"/>
    </location>
</feature>
<dbReference type="SUPFAM" id="SSF52833">
    <property type="entry name" value="Thioredoxin-like"/>
    <property type="match status" value="1"/>
</dbReference>
<dbReference type="InterPro" id="IPR036249">
    <property type="entry name" value="Thioredoxin-like_sf"/>
</dbReference>
<sequence>MVLLAKEDIRTTEVFEWQGIHLLHFSGSTCSKKIRIMLDIKEIDWTSHPINLIKRENNSDWFMGINPRGLVPVLVHDGAVHIESNDILNYLEKMKPEPSLMPIKDAEDLGRLLQLEDELHIDLRNITLRFTAPSKLMQRSKEQLVQYESAGTGTIGGSLDSHKKEELEYWQQFSINGGVTDAQVITSCKNFQQALDGLDFRLEKNNYLLGENISMADIAWFVTINRIVLAGYPLQQLHPRLAAWLRQLLQMPAFSKEAKAPLVQVLASKLIRMRDALRGKTLNSIVKL</sequence>
<keyword evidence="4" id="KW-1185">Reference proteome</keyword>
<dbReference type="PROSITE" id="PS50404">
    <property type="entry name" value="GST_NTER"/>
    <property type="match status" value="1"/>
</dbReference>
<dbReference type="PANTHER" id="PTHR44051:SF8">
    <property type="entry name" value="GLUTATHIONE S-TRANSFERASE GSTA"/>
    <property type="match status" value="1"/>
</dbReference>
<gene>
    <name evidence="3" type="ORF">BST96_10685</name>
</gene>
<dbReference type="STRING" id="716816.BST96_10685"/>
<dbReference type="PANTHER" id="PTHR44051">
    <property type="entry name" value="GLUTATHIONE S-TRANSFERASE-RELATED"/>
    <property type="match status" value="1"/>
</dbReference>
<dbReference type="SFLD" id="SFLDS00019">
    <property type="entry name" value="Glutathione_Transferase_(cytos"/>
    <property type="match status" value="1"/>
</dbReference>
<evidence type="ECO:0000313" key="4">
    <source>
        <dbReference type="Proteomes" id="UP000193450"/>
    </source>
</evidence>
<feature type="domain" description="GST N-terminal" evidence="1">
    <location>
        <begin position="18"/>
        <end position="99"/>
    </location>
</feature>
<evidence type="ECO:0000259" key="1">
    <source>
        <dbReference type="PROSITE" id="PS50404"/>
    </source>
</evidence>
<name>A0A1X9NA94_9GAMM</name>
<dbReference type="AlphaFoldDB" id="A0A1X9NA94"/>
<dbReference type="InterPro" id="IPR010987">
    <property type="entry name" value="Glutathione-S-Trfase_C-like"/>
</dbReference>
<evidence type="ECO:0000259" key="2">
    <source>
        <dbReference type="PROSITE" id="PS50405"/>
    </source>
</evidence>
<dbReference type="OrthoDB" id="9782992at2"/>
<organism evidence="3 4">
    <name type="scientific">Oceanicoccus sagamiensis</name>
    <dbReference type="NCBI Taxonomy" id="716816"/>
    <lineage>
        <taxon>Bacteria</taxon>
        <taxon>Pseudomonadati</taxon>
        <taxon>Pseudomonadota</taxon>
        <taxon>Gammaproteobacteria</taxon>
        <taxon>Cellvibrionales</taxon>
        <taxon>Spongiibacteraceae</taxon>
        <taxon>Oceanicoccus</taxon>
    </lineage>
</organism>
<reference evidence="3 4" key="1">
    <citation type="submission" date="2016-11" db="EMBL/GenBank/DDBJ databases">
        <title>Trade-off between light-utilization and light-protection in marine flavobacteria.</title>
        <authorList>
            <person name="Kumagai Y."/>
        </authorList>
    </citation>
    <scope>NUCLEOTIDE SEQUENCE [LARGE SCALE GENOMIC DNA]</scope>
    <source>
        <strain evidence="3 4">NBRC 107125</strain>
    </source>
</reference>
<dbReference type="SUPFAM" id="SSF47616">
    <property type="entry name" value="GST C-terminal domain-like"/>
    <property type="match status" value="1"/>
</dbReference>
<evidence type="ECO:0000313" key="3">
    <source>
        <dbReference type="EMBL" id="ARN74546.1"/>
    </source>
</evidence>
<dbReference type="RefSeq" id="WP_085758692.1">
    <property type="nucleotide sequence ID" value="NZ_CP019343.1"/>
</dbReference>
<dbReference type="SFLD" id="SFLDG00358">
    <property type="entry name" value="Main_(cytGST)"/>
    <property type="match status" value="1"/>
</dbReference>
<dbReference type="InterPro" id="IPR036282">
    <property type="entry name" value="Glutathione-S-Trfase_C_sf"/>
</dbReference>
<evidence type="ECO:0008006" key="5">
    <source>
        <dbReference type="Google" id="ProtNLM"/>
    </source>
</evidence>